<evidence type="ECO:0000313" key="1">
    <source>
        <dbReference type="EMBL" id="VDO19171.1"/>
    </source>
</evidence>
<dbReference type="Proteomes" id="UP000050761">
    <property type="component" value="Unassembled WGS sequence"/>
</dbReference>
<sequence>MKTNRGRFFWRFAKSKLLECRRRLGVLRRNKTLLSLSPSPHSPKRDAVVLDEPILEEVLKRLDLKERVLMRDVSSYPISFLCRQATSR</sequence>
<reference evidence="1 2" key="1">
    <citation type="submission" date="2018-11" db="EMBL/GenBank/DDBJ databases">
        <authorList>
            <consortium name="Pathogen Informatics"/>
        </authorList>
    </citation>
    <scope>NUCLEOTIDE SEQUENCE [LARGE SCALE GENOMIC DNA]</scope>
</reference>
<protein>
    <submittedName>
        <fullName evidence="3">F-box domain-containing protein</fullName>
    </submittedName>
</protein>
<accession>A0A3P7TDZ7</accession>
<organism evidence="2 3">
    <name type="scientific">Heligmosomoides polygyrus</name>
    <name type="common">Parasitic roundworm</name>
    <dbReference type="NCBI Taxonomy" id="6339"/>
    <lineage>
        <taxon>Eukaryota</taxon>
        <taxon>Metazoa</taxon>
        <taxon>Ecdysozoa</taxon>
        <taxon>Nematoda</taxon>
        <taxon>Chromadorea</taxon>
        <taxon>Rhabditida</taxon>
        <taxon>Rhabditina</taxon>
        <taxon>Rhabditomorpha</taxon>
        <taxon>Strongyloidea</taxon>
        <taxon>Heligmosomidae</taxon>
        <taxon>Heligmosomoides</taxon>
    </lineage>
</organism>
<dbReference type="AlphaFoldDB" id="A0A183F3P6"/>
<gene>
    <name evidence="1" type="ORF">HPBE_LOCUS789</name>
</gene>
<dbReference type="EMBL" id="UZAH01000676">
    <property type="protein sequence ID" value="VDO19171.1"/>
    <property type="molecule type" value="Genomic_DNA"/>
</dbReference>
<proteinExistence type="predicted"/>
<evidence type="ECO:0000313" key="3">
    <source>
        <dbReference type="WBParaSite" id="HPBE_0000078801-mRNA-1"/>
    </source>
</evidence>
<keyword evidence="2" id="KW-1185">Reference proteome</keyword>
<accession>A0A183F3P6</accession>
<evidence type="ECO:0000313" key="2">
    <source>
        <dbReference type="Proteomes" id="UP000050761"/>
    </source>
</evidence>
<dbReference type="WBParaSite" id="HPBE_0000078801-mRNA-1">
    <property type="protein sequence ID" value="HPBE_0000078801-mRNA-1"/>
    <property type="gene ID" value="HPBE_0000078801"/>
</dbReference>
<reference evidence="3" key="2">
    <citation type="submission" date="2019-09" db="UniProtKB">
        <authorList>
            <consortium name="WormBaseParasite"/>
        </authorList>
    </citation>
    <scope>IDENTIFICATION</scope>
</reference>
<name>A0A183F3P6_HELPZ</name>